<dbReference type="AlphaFoldDB" id="A0A8B6HJP0"/>
<protein>
    <submittedName>
        <fullName evidence="1">Uncharacterized protein</fullName>
    </submittedName>
</protein>
<comment type="caution">
    <text evidence="1">The sequence shown here is derived from an EMBL/GenBank/DDBJ whole genome shotgun (WGS) entry which is preliminary data.</text>
</comment>
<evidence type="ECO:0000313" key="1">
    <source>
        <dbReference type="EMBL" id="VDI80013.1"/>
    </source>
</evidence>
<reference evidence="1" key="1">
    <citation type="submission" date="2018-11" db="EMBL/GenBank/DDBJ databases">
        <authorList>
            <person name="Alioto T."/>
            <person name="Alioto T."/>
        </authorList>
    </citation>
    <scope>NUCLEOTIDE SEQUENCE</scope>
</reference>
<evidence type="ECO:0000313" key="2">
    <source>
        <dbReference type="Proteomes" id="UP000596742"/>
    </source>
</evidence>
<sequence>MADKQDRLQDSCGTHDLTIVPPITFGFVEDIIKGSSQSLGIKEVSKGYKYFSEKYVTNITEGAGKDLDRRQKEDLVFSDKTAKLKQLYTCRGYIKVNQSA</sequence>
<gene>
    <name evidence="1" type="ORF">MGAL_10B065715</name>
</gene>
<dbReference type="Proteomes" id="UP000596742">
    <property type="component" value="Unassembled WGS sequence"/>
</dbReference>
<name>A0A8B6HJP0_MYTGA</name>
<proteinExistence type="predicted"/>
<dbReference type="EMBL" id="UYJE01010129">
    <property type="protein sequence ID" value="VDI80013.1"/>
    <property type="molecule type" value="Genomic_DNA"/>
</dbReference>
<organism evidence="1 2">
    <name type="scientific">Mytilus galloprovincialis</name>
    <name type="common">Mediterranean mussel</name>
    <dbReference type="NCBI Taxonomy" id="29158"/>
    <lineage>
        <taxon>Eukaryota</taxon>
        <taxon>Metazoa</taxon>
        <taxon>Spiralia</taxon>
        <taxon>Lophotrochozoa</taxon>
        <taxon>Mollusca</taxon>
        <taxon>Bivalvia</taxon>
        <taxon>Autobranchia</taxon>
        <taxon>Pteriomorphia</taxon>
        <taxon>Mytilida</taxon>
        <taxon>Mytiloidea</taxon>
        <taxon>Mytilidae</taxon>
        <taxon>Mytilinae</taxon>
        <taxon>Mytilus</taxon>
    </lineage>
</organism>
<accession>A0A8B6HJP0</accession>
<keyword evidence="2" id="KW-1185">Reference proteome</keyword>